<dbReference type="EMBL" id="UFVS01000001">
    <property type="protein sequence ID" value="SUX43786.1"/>
    <property type="molecule type" value="Genomic_DNA"/>
</dbReference>
<reference evidence="2 4" key="2">
    <citation type="submission" date="2018-06" db="EMBL/GenBank/DDBJ databases">
        <authorList>
            <consortium name="Pathogen Informatics"/>
            <person name="Doyle S."/>
        </authorList>
    </citation>
    <scope>NUCLEOTIDE SEQUENCE [LARGE SCALE GENOMIC DNA]</scope>
    <source>
        <strain evidence="2 4">NCTC13560</strain>
    </source>
</reference>
<evidence type="ECO:0000313" key="1">
    <source>
        <dbReference type="EMBL" id="SIQ91970.1"/>
    </source>
</evidence>
<dbReference type="EMBL" id="FTMF01000010">
    <property type="protein sequence ID" value="SIQ91970.1"/>
    <property type="molecule type" value="Genomic_DNA"/>
</dbReference>
<evidence type="ECO:0000313" key="4">
    <source>
        <dbReference type="Proteomes" id="UP000255231"/>
    </source>
</evidence>
<proteinExistence type="predicted"/>
<evidence type="ECO:0000313" key="3">
    <source>
        <dbReference type="Proteomes" id="UP000185725"/>
    </source>
</evidence>
<accession>A0A381FB27</accession>
<sequence>MYVYLLKTGYENGRYDFKVSDLTLSSDLNLTRKTVKSIKQKLFDHGLIMFETRNGHPSFYRLLLNYSIDEFEKKVVTEDRISEYSFFTDETNNLSSHDPSMQYEKDFLSTQNDNPVETVTANQNINDFKRPTLEEFIGHAKTFDIYTSHLDEASILKYRDWLENEWRNAADRPIADWKLSLKSILPFLAIKINNNELSAKIISFTEVHKKDQSSDVHRK</sequence>
<dbReference type="AlphaFoldDB" id="A0A381FB27"/>
<protein>
    <recommendedName>
        <fullName evidence="5">Helix-turn-helix domain-containing protein</fullName>
    </recommendedName>
</protein>
<reference evidence="1 3" key="1">
    <citation type="submission" date="2017-01" db="EMBL/GenBank/DDBJ databases">
        <authorList>
            <person name="Varghese N."/>
            <person name="Submissions S."/>
        </authorList>
    </citation>
    <scope>NUCLEOTIDE SEQUENCE [LARGE SCALE GENOMIC DNA]</scope>
    <source>
        <strain evidence="1 3">ATCC 27950</strain>
    </source>
</reference>
<keyword evidence="3" id="KW-1185">Reference proteome</keyword>
<dbReference type="Proteomes" id="UP000255231">
    <property type="component" value="Unassembled WGS sequence"/>
</dbReference>
<evidence type="ECO:0000313" key="2">
    <source>
        <dbReference type="EMBL" id="SUX43786.1"/>
    </source>
</evidence>
<organism evidence="2 4">
    <name type="scientific">Chryseobacterium indoltheticum</name>
    <dbReference type="NCBI Taxonomy" id="254"/>
    <lineage>
        <taxon>Bacteria</taxon>
        <taxon>Pseudomonadati</taxon>
        <taxon>Bacteroidota</taxon>
        <taxon>Flavobacteriia</taxon>
        <taxon>Flavobacteriales</taxon>
        <taxon>Weeksellaceae</taxon>
        <taxon>Chryseobacterium group</taxon>
        <taxon>Chryseobacterium</taxon>
    </lineage>
</organism>
<evidence type="ECO:0008006" key="5">
    <source>
        <dbReference type="Google" id="ProtNLM"/>
    </source>
</evidence>
<dbReference type="Proteomes" id="UP000185725">
    <property type="component" value="Unassembled WGS sequence"/>
</dbReference>
<gene>
    <name evidence="2" type="ORF">NCTC13560_02210</name>
    <name evidence="1" type="ORF">SAMN05421682_11030</name>
</gene>
<name>A0A381FB27_9FLAO</name>